<keyword evidence="1" id="KW-0472">Membrane</keyword>
<reference evidence="3" key="1">
    <citation type="submission" date="2016-08" db="EMBL/GenBank/DDBJ databases">
        <title>Complete genome sequence of the organohalide-respiring Epsilonproteobacterium Sulfurospirillum halorespirans.</title>
        <authorList>
            <person name="Goris T."/>
            <person name="Zimmermann J."/>
            <person name="Schenz B."/>
            <person name="Lemos M."/>
            <person name="Hackermueller J."/>
            <person name="Diekert G."/>
        </authorList>
    </citation>
    <scope>NUCLEOTIDE SEQUENCE [LARGE SCALE GENOMIC DNA]</scope>
    <source>
        <strain>DSM 13726</strain>
        <strain evidence="3">PCE-M2</strain>
    </source>
</reference>
<dbReference type="RefSeq" id="WP_069477725.1">
    <property type="nucleotide sequence ID" value="NZ_CP017111.1"/>
</dbReference>
<keyword evidence="1" id="KW-1133">Transmembrane helix</keyword>
<dbReference type="PATRIC" id="fig|1193502.14.peg.1122"/>
<dbReference type="InterPro" id="IPR032820">
    <property type="entry name" value="ATPase_put"/>
</dbReference>
<proteinExistence type="predicted"/>
<organism evidence="2 3">
    <name type="scientific">Sulfurospirillum halorespirans DSM 13726</name>
    <dbReference type="NCBI Taxonomy" id="1193502"/>
    <lineage>
        <taxon>Bacteria</taxon>
        <taxon>Pseudomonadati</taxon>
        <taxon>Campylobacterota</taxon>
        <taxon>Epsilonproteobacteria</taxon>
        <taxon>Campylobacterales</taxon>
        <taxon>Sulfurospirillaceae</taxon>
        <taxon>Sulfurospirillum</taxon>
    </lineage>
</organism>
<evidence type="ECO:0000256" key="1">
    <source>
        <dbReference type="SAM" id="Phobius"/>
    </source>
</evidence>
<dbReference type="KEGG" id="shal:SHALO_1106"/>
<dbReference type="Pfam" id="PF09527">
    <property type="entry name" value="ATPase_gene1"/>
    <property type="match status" value="1"/>
</dbReference>
<sequence length="100" mass="11193">MSEEKKPKYGKLIEGAEQLSLGISIVVAVLIGIGVGMLMSNWFNTPWLLWVGVSWGIGGAILNVYKAYKKNVASLDELKDAVRYKKYQQPKDDDEDDDDK</sequence>
<evidence type="ECO:0000313" key="3">
    <source>
        <dbReference type="Proteomes" id="UP000094609"/>
    </source>
</evidence>
<gene>
    <name evidence="2" type="ORF">SHALO_1106</name>
</gene>
<dbReference type="AlphaFoldDB" id="A0A1D7TIT5"/>
<protein>
    <submittedName>
        <fullName evidence="2">Putative membrane protein</fullName>
    </submittedName>
</protein>
<keyword evidence="3" id="KW-1185">Reference proteome</keyword>
<name>A0A1D7TIT5_9BACT</name>
<feature type="transmembrane region" description="Helical" evidence="1">
    <location>
        <begin position="21"/>
        <end position="41"/>
    </location>
</feature>
<dbReference type="Proteomes" id="UP000094609">
    <property type="component" value="Chromosome"/>
</dbReference>
<keyword evidence="1" id="KW-0812">Transmembrane</keyword>
<evidence type="ECO:0000313" key="2">
    <source>
        <dbReference type="EMBL" id="AOO64886.1"/>
    </source>
</evidence>
<dbReference type="STRING" id="1193502.SHALO_1106"/>
<feature type="transmembrane region" description="Helical" evidence="1">
    <location>
        <begin position="47"/>
        <end position="65"/>
    </location>
</feature>
<dbReference type="EMBL" id="CP017111">
    <property type="protein sequence ID" value="AOO64886.1"/>
    <property type="molecule type" value="Genomic_DNA"/>
</dbReference>
<accession>A0A1D7TIT5</accession>